<proteinExistence type="predicted"/>
<keyword evidence="3" id="KW-1185">Reference proteome</keyword>
<reference evidence="2 3" key="1">
    <citation type="journal article" date="2023" name="Plants (Basel)">
        <title>Bridging the Gap: Combining Genomics and Transcriptomics Approaches to Understand Stylosanthes scabra, an Orphan Legume from the Brazilian Caatinga.</title>
        <authorList>
            <person name="Ferreira-Neto J.R.C."/>
            <person name="da Silva M.D."/>
            <person name="Binneck E."/>
            <person name="de Melo N.F."/>
            <person name="da Silva R.H."/>
            <person name="de Melo A.L.T.M."/>
            <person name="Pandolfi V."/>
            <person name="Bustamante F.O."/>
            <person name="Brasileiro-Vidal A.C."/>
            <person name="Benko-Iseppon A.M."/>
        </authorList>
    </citation>
    <scope>NUCLEOTIDE SEQUENCE [LARGE SCALE GENOMIC DNA]</scope>
    <source>
        <tissue evidence="2">Leaves</tissue>
    </source>
</reference>
<evidence type="ECO:0000256" key="1">
    <source>
        <dbReference type="SAM" id="MobiDB-lite"/>
    </source>
</evidence>
<comment type="caution">
    <text evidence="2">The sequence shown here is derived from an EMBL/GenBank/DDBJ whole genome shotgun (WGS) entry which is preliminary data.</text>
</comment>
<protein>
    <submittedName>
        <fullName evidence="2">Uncharacterized protein</fullName>
    </submittedName>
</protein>
<dbReference type="Proteomes" id="UP001341840">
    <property type="component" value="Unassembled WGS sequence"/>
</dbReference>
<feature type="region of interest" description="Disordered" evidence="1">
    <location>
        <begin position="1"/>
        <end position="37"/>
    </location>
</feature>
<evidence type="ECO:0000313" key="3">
    <source>
        <dbReference type="Proteomes" id="UP001341840"/>
    </source>
</evidence>
<evidence type="ECO:0000313" key="2">
    <source>
        <dbReference type="EMBL" id="MED6141187.1"/>
    </source>
</evidence>
<organism evidence="2 3">
    <name type="scientific">Stylosanthes scabra</name>
    <dbReference type="NCBI Taxonomy" id="79078"/>
    <lineage>
        <taxon>Eukaryota</taxon>
        <taxon>Viridiplantae</taxon>
        <taxon>Streptophyta</taxon>
        <taxon>Embryophyta</taxon>
        <taxon>Tracheophyta</taxon>
        <taxon>Spermatophyta</taxon>
        <taxon>Magnoliopsida</taxon>
        <taxon>eudicotyledons</taxon>
        <taxon>Gunneridae</taxon>
        <taxon>Pentapetalae</taxon>
        <taxon>rosids</taxon>
        <taxon>fabids</taxon>
        <taxon>Fabales</taxon>
        <taxon>Fabaceae</taxon>
        <taxon>Papilionoideae</taxon>
        <taxon>50 kb inversion clade</taxon>
        <taxon>dalbergioids sensu lato</taxon>
        <taxon>Dalbergieae</taxon>
        <taxon>Pterocarpus clade</taxon>
        <taxon>Stylosanthes</taxon>
    </lineage>
</organism>
<dbReference type="EMBL" id="JASCZI010063278">
    <property type="protein sequence ID" value="MED6141187.1"/>
    <property type="molecule type" value="Genomic_DNA"/>
</dbReference>
<name>A0ABU6SXI8_9FABA</name>
<accession>A0ABU6SXI8</accession>
<feature type="non-terminal residue" evidence="2">
    <location>
        <position position="104"/>
    </location>
</feature>
<feature type="region of interest" description="Disordered" evidence="1">
    <location>
        <begin position="82"/>
        <end position="104"/>
    </location>
</feature>
<feature type="compositionally biased region" description="Basic and acidic residues" evidence="1">
    <location>
        <begin position="1"/>
        <end position="13"/>
    </location>
</feature>
<sequence>MKTDLRWRSREEEIGGGWGRNKQIGGDMDEQTATERRRRCSVRKRRCQSADGSLSLSLAVSYEAQLRSSFEDQIDGGWGRITKIGPVRGKPAERRRRCSVRERR</sequence>
<gene>
    <name evidence="2" type="ORF">PIB30_100808</name>
</gene>